<dbReference type="Pfam" id="PF12802">
    <property type="entry name" value="MarR_2"/>
    <property type="match status" value="1"/>
</dbReference>
<dbReference type="SMART" id="SM00347">
    <property type="entry name" value="HTH_MARR"/>
    <property type="match status" value="1"/>
</dbReference>
<name>A0A6J4LMZ8_9ACTN</name>
<dbReference type="EMBL" id="CADCUB010000104">
    <property type="protein sequence ID" value="CAA9336744.1"/>
    <property type="molecule type" value="Genomic_DNA"/>
</dbReference>
<proteinExistence type="predicted"/>
<dbReference type="Gene3D" id="1.10.10.10">
    <property type="entry name" value="Winged helix-like DNA-binding domain superfamily/Winged helix DNA-binding domain"/>
    <property type="match status" value="1"/>
</dbReference>
<evidence type="ECO:0000313" key="2">
    <source>
        <dbReference type="EMBL" id="CAA9336744.1"/>
    </source>
</evidence>
<evidence type="ECO:0000259" key="1">
    <source>
        <dbReference type="PROSITE" id="PS50995"/>
    </source>
</evidence>
<reference evidence="2" key="1">
    <citation type="submission" date="2020-02" db="EMBL/GenBank/DDBJ databases">
        <authorList>
            <person name="Meier V. D."/>
        </authorList>
    </citation>
    <scope>NUCLEOTIDE SEQUENCE</scope>
    <source>
        <strain evidence="2">AVDCRST_MAG07</strain>
    </source>
</reference>
<dbReference type="PROSITE" id="PS50995">
    <property type="entry name" value="HTH_MARR_2"/>
    <property type="match status" value="1"/>
</dbReference>
<gene>
    <name evidence="2" type="ORF">AVDCRST_MAG07-2500</name>
</gene>
<dbReference type="PANTHER" id="PTHR33164:SF57">
    <property type="entry name" value="MARR-FAMILY TRANSCRIPTIONAL REGULATOR"/>
    <property type="match status" value="1"/>
</dbReference>
<dbReference type="InterPro" id="IPR036390">
    <property type="entry name" value="WH_DNA-bd_sf"/>
</dbReference>
<dbReference type="InterPro" id="IPR000835">
    <property type="entry name" value="HTH_MarR-typ"/>
</dbReference>
<dbReference type="PANTHER" id="PTHR33164">
    <property type="entry name" value="TRANSCRIPTIONAL REGULATOR, MARR FAMILY"/>
    <property type="match status" value="1"/>
</dbReference>
<sequence>MQSSRPGDLEAVDEALVRLRRLWTASRAHVLDELGERVEMSSVLVVEACARTEAAGAGAEVTVGDVAVFLDVDPSTASRLVERAARAGLVHRTPSSVDGRRAALVLTPSGRALRARAASSRRAWLGAVVADWPDEEVLALARLLHRFSAAVSAAPGPAAALRSPGADGPAPGR</sequence>
<dbReference type="AlphaFoldDB" id="A0A6J4LMZ8"/>
<organism evidence="2">
    <name type="scientific">uncultured Frankineae bacterium</name>
    <dbReference type="NCBI Taxonomy" id="437475"/>
    <lineage>
        <taxon>Bacteria</taxon>
        <taxon>Bacillati</taxon>
        <taxon>Actinomycetota</taxon>
        <taxon>Actinomycetes</taxon>
        <taxon>Frankiales</taxon>
        <taxon>environmental samples</taxon>
    </lineage>
</organism>
<feature type="domain" description="HTH marR-type" evidence="1">
    <location>
        <begin position="1"/>
        <end position="149"/>
    </location>
</feature>
<dbReference type="GO" id="GO:0006950">
    <property type="term" value="P:response to stress"/>
    <property type="evidence" value="ECO:0007669"/>
    <property type="project" value="TreeGrafter"/>
</dbReference>
<dbReference type="SUPFAM" id="SSF46785">
    <property type="entry name" value="Winged helix' DNA-binding domain"/>
    <property type="match status" value="1"/>
</dbReference>
<dbReference type="InterPro" id="IPR039422">
    <property type="entry name" value="MarR/SlyA-like"/>
</dbReference>
<protein>
    <submittedName>
        <fullName evidence="2">Transcriptional regulator</fullName>
    </submittedName>
</protein>
<accession>A0A6J4LMZ8</accession>
<dbReference type="GO" id="GO:0003700">
    <property type="term" value="F:DNA-binding transcription factor activity"/>
    <property type="evidence" value="ECO:0007669"/>
    <property type="project" value="InterPro"/>
</dbReference>
<dbReference type="InterPro" id="IPR036388">
    <property type="entry name" value="WH-like_DNA-bd_sf"/>
</dbReference>